<accession>A0A1Q8CTL6</accession>
<feature type="chain" id="PRO_5038771209" evidence="1">
    <location>
        <begin position="23"/>
        <end position="203"/>
    </location>
</feature>
<gene>
    <name evidence="2" type="ORF">BU204_10480</name>
</gene>
<evidence type="ECO:0000256" key="1">
    <source>
        <dbReference type="SAM" id="SignalP"/>
    </source>
</evidence>
<dbReference type="STRING" id="1912961.BU204_10480"/>
<dbReference type="Proteomes" id="UP000185596">
    <property type="component" value="Unassembled WGS sequence"/>
</dbReference>
<keyword evidence="3" id="KW-1185">Reference proteome</keyword>
<reference evidence="2 3" key="1">
    <citation type="submission" date="2016-12" db="EMBL/GenBank/DDBJ databases">
        <title>The draft genome sequence of Actinophytocola sp. 11-183.</title>
        <authorList>
            <person name="Wang W."/>
            <person name="Yuan L."/>
        </authorList>
    </citation>
    <scope>NUCLEOTIDE SEQUENCE [LARGE SCALE GENOMIC DNA]</scope>
    <source>
        <strain evidence="2 3">11-183</strain>
    </source>
</reference>
<feature type="signal peptide" evidence="1">
    <location>
        <begin position="1"/>
        <end position="22"/>
    </location>
</feature>
<evidence type="ECO:0000313" key="3">
    <source>
        <dbReference type="Proteomes" id="UP000185596"/>
    </source>
</evidence>
<sequence>MGVTTARAAIALAAPATRLAPAVLTGPTPAVTVPTPTILTGPTPAVVPGLAPAVVSVPTPAVTVPTPTILTRPTPAVTVVVIVGGLAVLELRRVAVFAAVLGHVLADSAAAAVKRLVRTAATGALIRLTRRVCGVLRAPETVGDLTGPARQLLGRRDVVTRSVGTRAGGHLGQCGHLGRRGRRTARDLVGTDEPARHVKTLGQ</sequence>
<organism evidence="2 3">
    <name type="scientific">Actinophytocola xanthii</name>
    <dbReference type="NCBI Taxonomy" id="1912961"/>
    <lineage>
        <taxon>Bacteria</taxon>
        <taxon>Bacillati</taxon>
        <taxon>Actinomycetota</taxon>
        <taxon>Actinomycetes</taxon>
        <taxon>Pseudonocardiales</taxon>
        <taxon>Pseudonocardiaceae</taxon>
    </lineage>
</organism>
<dbReference type="AlphaFoldDB" id="A0A1Q8CTL6"/>
<comment type="caution">
    <text evidence="2">The sequence shown here is derived from an EMBL/GenBank/DDBJ whole genome shotgun (WGS) entry which is preliminary data.</text>
</comment>
<protein>
    <submittedName>
        <fullName evidence="2">Uncharacterized protein</fullName>
    </submittedName>
</protein>
<evidence type="ECO:0000313" key="2">
    <source>
        <dbReference type="EMBL" id="OLF17634.1"/>
    </source>
</evidence>
<dbReference type="EMBL" id="MSIE01000015">
    <property type="protein sequence ID" value="OLF17634.1"/>
    <property type="molecule type" value="Genomic_DNA"/>
</dbReference>
<name>A0A1Q8CTL6_9PSEU</name>
<proteinExistence type="predicted"/>
<keyword evidence="1" id="KW-0732">Signal</keyword>